<comment type="similarity">
    <text evidence="2 7">Belongs to the ExbD/TolR family.</text>
</comment>
<sequence length="140" mass="15514">MSRRFKKRRAMAEMNVVPYIDVMLVLLVIFMVTAPMMQSGVNVNMPDADAAMLESDSKQPPLYISIRENGEISLGESDEVISTTELTEQMKGQLGETGTRPVYIRADGNAIHTYVTRAMIAAQKAGAKKISWMTDPESNN</sequence>
<dbReference type="PANTHER" id="PTHR30558:SF7">
    <property type="entry name" value="TOL-PAL SYSTEM PROTEIN TOLR"/>
    <property type="match status" value="1"/>
</dbReference>
<name>A0A4R1FAG5_9GAMM</name>
<evidence type="ECO:0000256" key="4">
    <source>
        <dbReference type="ARBA" id="ARBA00022692"/>
    </source>
</evidence>
<dbReference type="PANTHER" id="PTHR30558">
    <property type="entry name" value="EXBD MEMBRANE COMPONENT OF PMF-DRIVEN MACROMOLECULE IMPORT SYSTEM"/>
    <property type="match status" value="1"/>
</dbReference>
<dbReference type="GO" id="GO:0005886">
    <property type="term" value="C:plasma membrane"/>
    <property type="evidence" value="ECO:0007669"/>
    <property type="project" value="UniProtKB-SubCell"/>
</dbReference>
<evidence type="ECO:0000256" key="1">
    <source>
        <dbReference type="ARBA" id="ARBA00004162"/>
    </source>
</evidence>
<evidence type="ECO:0000313" key="8">
    <source>
        <dbReference type="EMBL" id="TCJ88908.1"/>
    </source>
</evidence>
<gene>
    <name evidence="8" type="ORF">EV695_0768</name>
</gene>
<proteinExistence type="inferred from homology"/>
<protein>
    <submittedName>
        <fullName evidence="8">Cell division and transport-associated protein TolR</fullName>
    </submittedName>
</protein>
<dbReference type="GO" id="GO:0022857">
    <property type="term" value="F:transmembrane transporter activity"/>
    <property type="evidence" value="ECO:0007669"/>
    <property type="project" value="InterPro"/>
</dbReference>
<accession>A0A4R1FAG5</accession>
<keyword evidence="9" id="KW-1185">Reference proteome</keyword>
<organism evidence="8 9">
    <name type="scientific">Cocleimonas flava</name>
    <dbReference type="NCBI Taxonomy" id="634765"/>
    <lineage>
        <taxon>Bacteria</taxon>
        <taxon>Pseudomonadati</taxon>
        <taxon>Pseudomonadota</taxon>
        <taxon>Gammaproteobacteria</taxon>
        <taxon>Thiotrichales</taxon>
        <taxon>Thiotrichaceae</taxon>
        <taxon>Cocleimonas</taxon>
    </lineage>
</organism>
<evidence type="ECO:0000256" key="5">
    <source>
        <dbReference type="ARBA" id="ARBA00022989"/>
    </source>
</evidence>
<dbReference type="EMBL" id="SMFQ01000002">
    <property type="protein sequence ID" value="TCJ88908.1"/>
    <property type="molecule type" value="Genomic_DNA"/>
</dbReference>
<keyword evidence="8" id="KW-0132">Cell division</keyword>
<dbReference type="AlphaFoldDB" id="A0A4R1FAG5"/>
<dbReference type="Pfam" id="PF02472">
    <property type="entry name" value="ExbD"/>
    <property type="match status" value="1"/>
</dbReference>
<dbReference type="InterPro" id="IPR003400">
    <property type="entry name" value="ExbD"/>
</dbReference>
<evidence type="ECO:0000256" key="3">
    <source>
        <dbReference type="ARBA" id="ARBA00022475"/>
    </source>
</evidence>
<dbReference type="OrthoDB" id="9798629at2"/>
<keyword evidence="5" id="KW-1133">Transmembrane helix</keyword>
<keyword evidence="8" id="KW-0131">Cell cycle</keyword>
<evidence type="ECO:0000313" key="9">
    <source>
        <dbReference type="Proteomes" id="UP000294887"/>
    </source>
</evidence>
<keyword evidence="7" id="KW-0813">Transport</keyword>
<dbReference type="Gene3D" id="3.30.420.270">
    <property type="match status" value="1"/>
</dbReference>
<evidence type="ECO:0000256" key="6">
    <source>
        <dbReference type="ARBA" id="ARBA00023136"/>
    </source>
</evidence>
<comment type="subcellular location">
    <subcellularLocation>
        <location evidence="1">Cell membrane</location>
        <topology evidence="1">Single-pass membrane protein</topology>
    </subcellularLocation>
    <subcellularLocation>
        <location evidence="7">Cell membrane</location>
        <topology evidence="7">Single-pass type II membrane protein</topology>
    </subcellularLocation>
</comment>
<dbReference type="GO" id="GO:0015031">
    <property type="term" value="P:protein transport"/>
    <property type="evidence" value="ECO:0007669"/>
    <property type="project" value="UniProtKB-KW"/>
</dbReference>
<evidence type="ECO:0000256" key="7">
    <source>
        <dbReference type="RuleBase" id="RU003879"/>
    </source>
</evidence>
<reference evidence="8 9" key="1">
    <citation type="submission" date="2019-03" db="EMBL/GenBank/DDBJ databases">
        <title>Genomic Encyclopedia of Type Strains, Phase IV (KMG-IV): sequencing the most valuable type-strain genomes for metagenomic binning, comparative biology and taxonomic classification.</title>
        <authorList>
            <person name="Goeker M."/>
        </authorList>
    </citation>
    <scope>NUCLEOTIDE SEQUENCE [LARGE SCALE GENOMIC DNA]</scope>
    <source>
        <strain evidence="8 9">DSM 24830</strain>
    </source>
</reference>
<evidence type="ECO:0000256" key="2">
    <source>
        <dbReference type="ARBA" id="ARBA00005811"/>
    </source>
</evidence>
<keyword evidence="7" id="KW-0653">Protein transport</keyword>
<dbReference type="RefSeq" id="WP_131904579.1">
    <property type="nucleotide sequence ID" value="NZ_BAAAFU010000008.1"/>
</dbReference>
<dbReference type="GO" id="GO:0051301">
    <property type="term" value="P:cell division"/>
    <property type="evidence" value="ECO:0007669"/>
    <property type="project" value="UniProtKB-KW"/>
</dbReference>
<keyword evidence="3" id="KW-1003">Cell membrane</keyword>
<dbReference type="Proteomes" id="UP000294887">
    <property type="component" value="Unassembled WGS sequence"/>
</dbReference>
<keyword evidence="6" id="KW-0472">Membrane</keyword>
<keyword evidence="4 7" id="KW-0812">Transmembrane</keyword>
<comment type="caution">
    <text evidence="8">The sequence shown here is derived from an EMBL/GenBank/DDBJ whole genome shotgun (WGS) entry which is preliminary data.</text>
</comment>